<dbReference type="InterPro" id="IPR051221">
    <property type="entry name" value="LDLR-related"/>
</dbReference>
<evidence type="ECO:0008006" key="11">
    <source>
        <dbReference type="Google" id="ProtNLM"/>
    </source>
</evidence>
<dbReference type="InterPro" id="IPR002172">
    <property type="entry name" value="LDrepeatLR_classA_rpt"/>
</dbReference>
<evidence type="ECO:0000256" key="9">
    <source>
        <dbReference type="PROSITE-ProRule" id="PRU00124"/>
    </source>
</evidence>
<reference evidence="10" key="1">
    <citation type="submission" date="2014-12" db="EMBL/GenBank/DDBJ databases">
        <title>Insight into the proteome of Arion vulgaris.</title>
        <authorList>
            <person name="Aradska J."/>
            <person name="Bulat T."/>
            <person name="Smidak R."/>
            <person name="Sarate P."/>
            <person name="Gangsoo J."/>
            <person name="Sialana F."/>
            <person name="Bilban M."/>
            <person name="Lubec G."/>
        </authorList>
    </citation>
    <scope>NUCLEOTIDE SEQUENCE</scope>
    <source>
        <tissue evidence="10">Skin</tissue>
    </source>
</reference>
<feature type="non-terminal residue" evidence="10">
    <location>
        <position position="1"/>
    </location>
</feature>
<dbReference type="EMBL" id="HACG01052170">
    <property type="protein sequence ID" value="CEK99041.1"/>
    <property type="molecule type" value="Transcribed_RNA"/>
</dbReference>
<evidence type="ECO:0000256" key="6">
    <source>
        <dbReference type="ARBA" id="ARBA00023157"/>
    </source>
</evidence>
<dbReference type="Gene3D" id="4.10.400.10">
    <property type="entry name" value="Low-density Lipoprotein Receptor"/>
    <property type="match status" value="1"/>
</dbReference>
<name>A0A0B7C333_9EUPU</name>
<dbReference type="GO" id="GO:0005041">
    <property type="term" value="F:low-density lipoprotein particle receptor activity"/>
    <property type="evidence" value="ECO:0007669"/>
    <property type="project" value="TreeGrafter"/>
</dbReference>
<sequence length="85" mass="9553">DKQCQPPKFACESNPKMCLSPEKLCDNVNDCPDHSDEGRLCEYDMCLNHDCEDICHKSPKGIICSCGENKRLKSDLKSCVDINIC</sequence>
<dbReference type="Gene3D" id="2.10.25.10">
    <property type="entry name" value="Laminin"/>
    <property type="match status" value="1"/>
</dbReference>
<keyword evidence="7" id="KW-0675">Receptor</keyword>
<comment type="subcellular location">
    <subcellularLocation>
        <location evidence="1">Membrane</location>
        <topology evidence="1">Single-pass membrane protein</topology>
    </subcellularLocation>
</comment>
<evidence type="ECO:0000256" key="1">
    <source>
        <dbReference type="ARBA" id="ARBA00004167"/>
    </source>
</evidence>
<dbReference type="SMART" id="SM00192">
    <property type="entry name" value="LDLa"/>
    <property type="match status" value="1"/>
</dbReference>
<dbReference type="SUPFAM" id="SSF57196">
    <property type="entry name" value="EGF/Laminin"/>
    <property type="match status" value="1"/>
</dbReference>
<evidence type="ECO:0000256" key="8">
    <source>
        <dbReference type="ARBA" id="ARBA00023180"/>
    </source>
</evidence>
<dbReference type="GO" id="GO:0005886">
    <property type="term" value="C:plasma membrane"/>
    <property type="evidence" value="ECO:0007669"/>
    <property type="project" value="TreeGrafter"/>
</dbReference>
<comment type="caution">
    <text evidence="9">Lacks conserved residue(s) required for the propagation of feature annotation.</text>
</comment>
<evidence type="ECO:0000256" key="2">
    <source>
        <dbReference type="ARBA" id="ARBA00022692"/>
    </source>
</evidence>
<organism evidence="10">
    <name type="scientific">Arion vulgaris</name>
    <dbReference type="NCBI Taxonomy" id="1028688"/>
    <lineage>
        <taxon>Eukaryota</taxon>
        <taxon>Metazoa</taxon>
        <taxon>Spiralia</taxon>
        <taxon>Lophotrochozoa</taxon>
        <taxon>Mollusca</taxon>
        <taxon>Gastropoda</taxon>
        <taxon>Heterobranchia</taxon>
        <taxon>Euthyneura</taxon>
        <taxon>Panpulmonata</taxon>
        <taxon>Eupulmonata</taxon>
        <taxon>Stylommatophora</taxon>
        <taxon>Helicina</taxon>
        <taxon>Arionoidea</taxon>
        <taxon>Arionidae</taxon>
        <taxon>Arion</taxon>
    </lineage>
</organism>
<dbReference type="PANTHER" id="PTHR22722:SF5">
    <property type="entry name" value="LOW-DENSITY LIPOPROTEIN RECEPTOR-RELATED PROTEIN 1B"/>
    <property type="match status" value="1"/>
</dbReference>
<evidence type="ECO:0000256" key="7">
    <source>
        <dbReference type="ARBA" id="ARBA00023170"/>
    </source>
</evidence>
<accession>A0A0B7C333</accession>
<dbReference type="Pfam" id="PF00057">
    <property type="entry name" value="Ldl_recept_a"/>
    <property type="match status" value="1"/>
</dbReference>
<evidence type="ECO:0000256" key="3">
    <source>
        <dbReference type="ARBA" id="ARBA00022737"/>
    </source>
</evidence>
<dbReference type="PROSITE" id="PS01209">
    <property type="entry name" value="LDLRA_1"/>
    <property type="match status" value="1"/>
</dbReference>
<keyword evidence="2" id="KW-0812">Transmembrane</keyword>
<dbReference type="GO" id="GO:0043235">
    <property type="term" value="C:receptor complex"/>
    <property type="evidence" value="ECO:0007669"/>
    <property type="project" value="TreeGrafter"/>
</dbReference>
<dbReference type="AlphaFoldDB" id="A0A0B7C333"/>
<keyword evidence="8" id="KW-0325">Glycoprotein</keyword>
<gene>
    <name evidence="10" type="primary">ORF220252</name>
</gene>
<evidence type="ECO:0000313" key="10">
    <source>
        <dbReference type="EMBL" id="CEK99041.1"/>
    </source>
</evidence>
<keyword evidence="4" id="KW-1133">Transmembrane helix</keyword>
<dbReference type="InterPro" id="IPR023415">
    <property type="entry name" value="LDLR_class-A_CS"/>
</dbReference>
<keyword evidence="5" id="KW-0472">Membrane</keyword>
<keyword evidence="6" id="KW-1015">Disulfide bond</keyword>
<evidence type="ECO:0000256" key="4">
    <source>
        <dbReference type="ARBA" id="ARBA00022989"/>
    </source>
</evidence>
<dbReference type="PROSITE" id="PS50068">
    <property type="entry name" value="LDLRA_2"/>
    <property type="match status" value="1"/>
</dbReference>
<protein>
    <recommendedName>
        <fullName evidence="11">EGF-like domain-containing protein</fullName>
    </recommendedName>
</protein>
<keyword evidence="3" id="KW-0677">Repeat</keyword>
<dbReference type="SUPFAM" id="SSF57424">
    <property type="entry name" value="LDL receptor-like module"/>
    <property type="match status" value="1"/>
</dbReference>
<evidence type="ECO:0000256" key="5">
    <source>
        <dbReference type="ARBA" id="ARBA00023136"/>
    </source>
</evidence>
<dbReference type="InterPro" id="IPR036055">
    <property type="entry name" value="LDL_receptor-like_sf"/>
</dbReference>
<proteinExistence type="predicted"/>
<dbReference type="PANTHER" id="PTHR22722">
    <property type="entry name" value="LOW-DENSITY LIPOPROTEIN RECEPTOR-RELATED PROTEIN 2-RELATED"/>
    <property type="match status" value="1"/>
</dbReference>
<feature type="non-terminal residue" evidence="10">
    <location>
        <position position="85"/>
    </location>
</feature>